<dbReference type="EMBL" id="JAAVJF010000001">
    <property type="protein sequence ID" value="NYR14638.1"/>
    <property type="molecule type" value="Genomic_DNA"/>
</dbReference>
<comment type="caution">
    <text evidence="2">The sequence shown here is derived from an EMBL/GenBank/DDBJ whole genome shotgun (WGS) entry which is preliminary data.</text>
</comment>
<dbReference type="OMA" id="GYITTWY"/>
<feature type="transmembrane region" description="Helical" evidence="1">
    <location>
        <begin position="35"/>
        <end position="58"/>
    </location>
</feature>
<feature type="transmembrane region" description="Helical" evidence="1">
    <location>
        <begin position="232"/>
        <end position="250"/>
    </location>
</feature>
<organism evidence="2 3">
    <name type="scientific">Pyrobaculum arsenaticum</name>
    <dbReference type="NCBI Taxonomy" id="121277"/>
    <lineage>
        <taxon>Archaea</taxon>
        <taxon>Thermoproteota</taxon>
        <taxon>Thermoprotei</taxon>
        <taxon>Thermoproteales</taxon>
        <taxon>Thermoproteaceae</taxon>
        <taxon>Pyrobaculum</taxon>
    </lineage>
</organism>
<dbReference type="RefSeq" id="WP_011900325.1">
    <property type="nucleotide sequence ID" value="NZ_JAAVJF010000001.1"/>
</dbReference>
<accession>A0A7L4P6D1</accession>
<name>A0A7L4P6D1_9CREN</name>
<evidence type="ECO:0000256" key="1">
    <source>
        <dbReference type="SAM" id="Phobius"/>
    </source>
</evidence>
<proteinExistence type="predicted"/>
<evidence type="ECO:0000313" key="3">
    <source>
        <dbReference type="Proteomes" id="UP000554766"/>
    </source>
</evidence>
<dbReference type="AlphaFoldDB" id="A0A7L4P6D1"/>
<sequence length="462" mass="48732">MAGTRLLAAASGAFNLVASIIFTLSVTRRLSTEDLATLAVFNAALAVGLAFLGYATSWYSRILAKEPERFGNLAAVGVLMAAVSLAPFSAYLLLYGRLDPVLAALGGLILLLQAWPAGAYLSVFRQRAAALTGLAGQLAKIAGAAAVRLNPTAYLALLITAAVYIPTALAKVAKPNFHGAVATIKTLIRGAPYQTLALMTTLTGGLVTYAVLLAGGDKLLSYNYVLFQLGKSVYPALTVVPLMYGSLLVERDKLRRALIDGAVLMYLYLLAAAVMAKEPAWYIALLRPSELGSNELIDAVRLNGIALLASGVFLHVDTTLKGVEERAIFTLKDKPAKALLFDLAFSPVSVGLMYVMASAYGASGMVAASAITAAFPIAYRLRLLGRGYAQLVARLYLPAFAALAAVYLLPMPLLSYSTRSVLETVLTFIPNLLIIAAVSGTAFTLGSPPAREALKLLARLVK</sequence>
<keyword evidence="3" id="KW-1185">Reference proteome</keyword>
<keyword evidence="1" id="KW-0472">Membrane</keyword>
<evidence type="ECO:0008006" key="4">
    <source>
        <dbReference type="Google" id="ProtNLM"/>
    </source>
</evidence>
<feature type="transmembrane region" description="Helical" evidence="1">
    <location>
        <begin position="362"/>
        <end position="379"/>
    </location>
</feature>
<feature type="transmembrane region" description="Helical" evidence="1">
    <location>
        <begin position="257"/>
        <end position="276"/>
    </location>
</feature>
<dbReference type="Proteomes" id="UP000554766">
    <property type="component" value="Unassembled WGS sequence"/>
</dbReference>
<evidence type="ECO:0000313" key="2">
    <source>
        <dbReference type="EMBL" id="NYR14638.1"/>
    </source>
</evidence>
<gene>
    <name evidence="2" type="ORF">HC235_01380</name>
</gene>
<protein>
    <recommendedName>
        <fullName evidence="4">Polysaccharide biosynthesis protein</fullName>
    </recommendedName>
</protein>
<keyword evidence="1" id="KW-1133">Transmembrane helix</keyword>
<feature type="transmembrane region" description="Helical" evidence="1">
    <location>
        <begin position="193"/>
        <end position="212"/>
    </location>
</feature>
<reference evidence="2 3" key="1">
    <citation type="journal article" date="2020" name="Nat. Commun.">
        <title>The structures of two archaeal type IV pili illuminate evolutionary relationships.</title>
        <authorList>
            <person name="Wang F."/>
            <person name="Baquero D.P."/>
            <person name="Su Z."/>
            <person name="Beltran L.C."/>
            <person name="Prangishvili D."/>
            <person name="Krupovic M."/>
            <person name="Egelman E.H."/>
        </authorList>
    </citation>
    <scope>NUCLEOTIDE SEQUENCE [LARGE SCALE GENOMIC DNA]</scope>
    <source>
        <strain evidence="2 3">2GA</strain>
    </source>
</reference>
<feature type="transmembrane region" description="Helical" evidence="1">
    <location>
        <begin position="425"/>
        <end position="445"/>
    </location>
</feature>
<dbReference type="GeneID" id="5056366"/>
<feature type="transmembrane region" description="Helical" evidence="1">
    <location>
        <begin position="70"/>
        <end position="95"/>
    </location>
</feature>
<keyword evidence="1" id="KW-0812">Transmembrane</keyword>
<feature type="transmembrane region" description="Helical" evidence="1">
    <location>
        <begin position="391"/>
        <end position="413"/>
    </location>
</feature>
<feature type="transmembrane region" description="Helical" evidence="1">
    <location>
        <begin position="101"/>
        <end position="121"/>
    </location>
</feature>